<dbReference type="RefSeq" id="WP_165877014.1">
    <property type="nucleotide sequence ID" value="NZ_SLWB01000005.1"/>
</dbReference>
<dbReference type="GO" id="GO:0004556">
    <property type="term" value="F:alpha-amylase activity"/>
    <property type="evidence" value="ECO:0007669"/>
    <property type="project" value="TreeGrafter"/>
</dbReference>
<dbReference type="EMBL" id="SLWB01000005">
    <property type="protein sequence ID" value="TCN68833.1"/>
    <property type="molecule type" value="Genomic_DNA"/>
</dbReference>
<dbReference type="Gene3D" id="3.90.400.10">
    <property type="entry name" value="Oligo-1,6-glucosidase, Domain 2"/>
    <property type="match status" value="1"/>
</dbReference>
<dbReference type="AlphaFoldDB" id="A0A4R2EJG8"/>
<reference evidence="6 7" key="1">
    <citation type="submission" date="2019-03" db="EMBL/GenBank/DDBJ databases">
        <title>Genomic Encyclopedia of Archaeal and Bacterial Type Strains, Phase II (KMG-II): from individual species to whole genera.</title>
        <authorList>
            <person name="Goeker M."/>
        </authorList>
    </citation>
    <scope>NUCLEOTIDE SEQUENCE [LARGE SCALE GENOMIC DNA]</scope>
    <source>
        <strain evidence="6 7">RL-C</strain>
    </source>
</reference>
<protein>
    <submittedName>
        <fullName evidence="6">Glycosidase</fullName>
    </submittedName>
</protein>
<name>A0A4R2EJG8_9BACT</name>
<dbReference type="PANTHER" id="PTHR10357:SF179">
    <property type="entry name" value="NEUTRAL AND BASIC AMINO ACID TRANSPORT PROTEIN RBAT"/>
    <property type="match status" value="1"/>
</dbReference>
<dbReference type="PANTHER" id="PTHR10357">
    <property type="entry name" value="ALPHA-AMYLASE FAMILY MEMBER"/>
    <property type="match status" value="1"/>
</dbReference>
<proteinExistence type="inferred from homology"/>
<dbReference type="InterPro" id="IPR006047">
    <property type="entry name" value="GH13_cat_dom"/>
</dbReference>
<dbReference type="Pfam" id="PF23915">
    <property type="entry name" value="SusG_C"/>
    <property type="match status" value="1"/>
</dbReference>
<comment type="similarity">
    <text evidence="1">Belongs to the glycosyl hydrolase 13 family.</text>
</comment>
<keyword evidence="3 6" id="KW-0326">Glycosidase</keyword>
<sequence length="547" mass="60936">MKLRILTLMLIALFLASCSKKDDNVTPTPPGSGTEVGFMQRSWDGQKRGDVFYEIFVRSFADGNGDGIGDFKGITDKLDYLHSLGVSGIWLTPMNPSPSYHGYDVTDYKLTNPQFGTMADFEALLSKAKSLNIKVIIDFVINHTSSQHPWFQSAKSSATSPYRSWYLFAPTGSIQEWISSGKVPTVTTYNSREWYNNGDGYSYYNAFWDQMPDLNLANPDVVNAINDAAKFWLDKGVAGFRLDAVKHAWQDPNATEGYAFWRNFYNAMKAYKPDVYMVGEVLDDAPVVAPYFTSIPALFNFKAYWKLTEFLNNATYAKWYPKDFQDVLNIYNSSSSSYTNATKLSNHDEDRTLSTLGSIPGRAKVAAAVLLTMPGQPYLYYGEEIGMKGIKATGDENVREPFLWTTGTDSYRTTWRTPSYSNNSTVTPLAQQKDDAASIFAVYKKFLELRNTYPALASGSLAYGDINSQPDNELVYYTRQKDSEKLMVMHNFGSSTKTVSLAPIVKALNLSGVKQPVAEQGGAKVTLSGSTYTVTLPGYSSIVVEMN</sequence>
<keyword evidence="2" id="KW-0378">Hydrolase</keyword>
<evidence type="ECO:0000256" key="3">
    <source>
        <dbReference type="ARBA" id="ARBA00023295"/>
    </source>
</evidence>
<feature type="signal peptide" evidence="4">
    <location>
        <begin position="1"/>
        <end position="21"/>
    </location>
</feature>
<dbReference type="SUPFAM" id="SSF51011">
    <property type="entry name" value="Glycosyl hydrolase domain"/>
    <property type="match status" value="1"/>
</dbReference>
<evidence type="ECO:0000256" key="1">
    <source>
        <dbReference type="ARBA" id="ARBA00008061"/>
    </source>
</evidence>
<dbReference type="CDD" id="cd11316">
    <property type="entry name" value="AmyAc_bac2_AmyA"/>
    <property type="match status" value="1"/>
</dbReference>
<dbReference type="InterPro" id="IPR013780">
    <property type="entry name" value="Glyco_hydro_b"/>
</dbReference>
<dbReference type="Gene3D" id="3.20.20.80">
    <property type="entry name" value="Glycosidases"/>
    <property type="match status" value="1"/>
</dbReference>
<evidence type="ECO:0000259" key="5">
    <source>
        <dbReference type="SMART" id="SM00642"/>
    </source>
</evidence>
<dbReference type="Proteomes" id="UP000294830">
    <property type="component" value="Unassembled WGS sequence"/>
</dbReference>
<keyword evidence="4" id="KW-0732">Signal</keyword>
<gene>
    <name evidence="6" type="ORF">CLV25_10534</name>
</gene>
<dbReference type="SUPFAM" id="SSF51445">
    <property type="entry name" value="(Trans)glycosidases"/>
    <property type="match status" value="1"/>
</dbReference>
<dbReference type="InterPro" id="IPR056300">
    <property type="entry name" value="SusG-like_C"/>
</dbReference>
<evidence type="ECO:0000313" key="7">
    <source>
        <dbReference type="Proteomes" id="UP000294830"/>
    </source>
</evidence>
<evidence type="ECO:0000313" key="6">
    <source>
        <dbReference type="EMBL" id="TCN68833.1"/>
    </source>
</evidence>
<dbReference type="SMART" id="SM00642">
    <property type="entry name" value="Aamy"/>
    <property type="match status" value="1"/>
</dbReference>
<comment type="caution">
    <text evidence="6">The sequence shown here is derived from an EMBL/GenBank/DDBJ whole genome shotgun (WGS) entry which is preliminary data.</text>
</comment>
<dbReference type="InterPro" id="IPR045857">
    <property type="entry name" value="O16G_dom_2"/>
</dbReference>
<dbReference type="Gene3D" id="2.60.40.1180">
    <property type="entry name" value="Golgi alpha-mannosidase II"/>
    <property type="match status" value="1"/>
</dbReference>
<evidence type="ECO:0000256" key="2">
    <source>
        <dbReference type="ARBA" id="ARBA00022801"/>
    </source>
</evidence>
<accession>A0A4R2EJG8</accession>
<dbReference type="Pfam" id="PF00128">
    <property type="entry name" value="Alpha-amylase"/>
    <property type="match status" value="1"/>
</dbReference>
<keyword evidence="7" id="KW-1185">Reference proteome</keyword>
<dbReference type="PROSITE" id="PS51257">
    <property type="entry name" value="PROKAR_LIPOPROTEIN"/>
    <property type="match status" value="1"/>
</dbReference>
<feature type="chain" id="PRO_5021031241" evidence="4">
    <location>
        <begin position="22"/>
        <end position="547"/>
    </location>
</feature>
<dbReference type="InterPro" id="IPR017853">
    <property type="entry name" value="GH"/>
</dbReference>
<dbReference type="GO" id="GO:0009313">
    <property type="term" value="P:oligosaccharide catabolic process"/>
    <property type="evidence" value="ECO:0007669"/>
    <property type="project" value="TreeGrafter"/>
</dbReference>
<feature type="domain" description="Glycosyl hydrolase family 13 catalytic" evidence="5">
    <location>
        <begin position="54"/>
        <end position="416"/>
    </location>
</feature>
<evidence type="ECO:0000256" key="4">
    <source>
        <dbReference type="SAM" id="SignalP"/>
    </source>
</evidence>
<organism evidence="6 7">
    <name type="scientific">Acetobacteroides hydrogenigenes</name>
    <dbReference type="NCBI Taxonomy" id="979970"/>
    <lineage>
        <taxon>Bacteria</taxon>
        <taxon>Pseudomonadati</taxon>
        <taxon>Bacteroidota</taxon>
        <taxon>Bacteroidia</taxon>
        <taxon>Bacteroidales</taxon>
        <taxon>Rikenellaceae</taxon>
        <taxon>Acetobacteroides</taxon>
    </lineage>
</organism>